<feature type="compositionally biased region" description="Polar residues" evidence="1">
    <location>
        <begin position="1"/>
        <end position="11"/>
    </location>
</feature>
<evidence type="ECO:0000313" key="3">
    <source>
        <dbReference type="Proteomes" id="UP001140453"/>
    </source>
</evidence>
<comment type="caution">
    <text evidence="2">The sequence shown here is derived from an EMBL/GenBank/DDBJ whole genome shotgun (WGS) entry which is preliminary data.</text>
</comment>
<dbReference type="Proteomes" id="UP001140453">
    <property type="component" value="Unassembled WGS sequence"/>
</dbReference>
<gene>
    <name evidence="2" type="ORF">N0V93_003752</name>
</gene>
<accession>A0A9W8YZT6</accession>
<feature type="compositionally biased region" description="Low complexity" evidence="1">
    <location>
        <begin position="487"/>
        <end position="503"/>
    </location>
</feature>
<feature type="region of interest" description="Disordered" evidence="1">
    <location>
        <begin position="487"/>
        <end position="520"/>
    </location>
</feature>
<dbReference type="OrthoDB" id="5387895at2759"/>
<feature type="region of interest" description="Disordered" evidence="1">
    <location>
        <begin position="1"/>
        <end position="78"/>
    </location>
</feature>
<protein>
    <recommendedName>
        <fullName evidence="4">SWIM-type domain-containing protein</fullName>
    </recommendedName>
</protein>
<dbReference type="AlphaFoldDB" id="A0A9W8YZT6"/>
<sequence length="520" mass="58032">MSFTVSTSHFSRLSLGSMGPTTRSRRQQQRIPPANSGIPRSVNVAQDPSSDDDDGADSDASMEGDEDEDEDTRTVVSSPFTMISYDISDLDPDIQSEVRQLFRETPVSEPPPLVLQWCQFNQDQQDNQFYAFQLHEVVPRSIRIGSLTSRYRHARCNCMGDSPKPCKHLIYLLDQLNRITGDKLLDEPVQKLRSDGASAQLDRPFEKIASFHLDLLASNLHCDVGSPESQANINPVRLEETRELLAAVGNSDADDYAVKHFRPDIFEDRDSLLQQHNIITDDDLTKTVAKMLMTNNDFFAYFLKLLGPTSKARDGFWSIQRHVDRVLRELDAHYLKSTSQETAIAHGAEGPRDVAWAAAHILRAVATIQYLLQNREDAPSPAERASAARTLVRILHTVVFEWNRDITASSSSINPVPGSTDNNLYLRLMDTQTTPTSTSFILDSLAHLPEQNQWIETLEEIEAKLMTYAPPPAFMLRLRNLITLMRSSRPAAGRKSSSAAGSKRSGGEGSGRQGGPKRAR</sequence>
<name>A0A9W8YZT6_9PEZI</name>
<reference evidence="2" key="1">
    <citation type="submission" date="2022-10" db="EMBL/GenBank/DDBJ databases">
        <title>Tapping the CABI collections for fungal endophytes: first genome assemblies for Collariella, Neodidymelliopsis, Ascochyta clinopodiicola, Didymella pomorum, Didymosphaeria variabile, Neocosmospora piperis and Neocucurbitaria cava.</title>
        <authorList>
            <person name="Hill R."/>
        </authorList>
    </citation>
    <scope>NUCLEOTIDE SEQUENCE</scope>
    <source>
        <strain evidence="2">IMI 355082</strain>
    </source>
</reference>
<evidence type="ECO:0008006" key="4">
    <source>
        <dbReference type="Google" id="ProtNLM"/>
    </source>
</evidence>
<dbReference type="EMBL" id="JAPEVB010000002">
    <property type="protein sequence ID" value="KAJ4394533.1"/>
    <property type="molecule type" value="Genomic_DNA"/>
</dbReference>
<proteinExistence type="predicted"/>
<feature type="compositionally biased region" description="Acidic residues" evidence="1">
    <location>
        <begin position="49"/>
        <end position="71"/>
    </location>
</feature>
<evidence type="ECO:0000313" key="2">
    <source>
        <dbReference type="EMBL" id="KAJ4394533.1"/>
    </source>
</evidence>
<evidence type="ECO:0000256" key="1">
    <source>
        <dbReference type="SAM" id="MobiDB-lite"/>
    </source>
</evidence>
<keyword evidence="3" id="KW-1185">Reference proteome</keyword>
<organism evidence="2 3">
    <name type="scientific">Gnomoniopsis smithogilvyi</name>
    <dbReference type="NCBI Taxonomy" id="1191159"/>
    <lineage>
        <taxon>Eukaryota</taxon>
        <taxon>Fungi</taxon>
        <taxon>Dikarya</taxon>
        <taxon>Ascomycota</taxon>
        <taxon>Pezizomycotina</taxon>
        <taxon>Sordariomycetes</taxon>
        <taxon>Sordariomycetidae</taxon>
        <taxon>Diaporthales</taxon>
        <taxon>Gnomoniaceae</taxon>
        <taxon>Gnomoniopsis</taxon>
    </lineage>
</organism>